<evidence type="ECO:0000313" key="2">
    <source>
        <dbReference type="EMBL" id="TNN49586.1"/>
    </source>
</evidence>
<dbReference type="EMBL" id="SRLO01000649">
    <property type="protein sequence ID" value="TNN49586.1"/>
    <property type="molecule type" value="Genomic_DNA"/>
</dbReference>
<keyword evidence="3" id="KW-1185">Reference proteome</keyword>
<name>A0A4Z2G7N4_9TELE</name>
<proteinExistence type="predicted"/>
<dbReference type="Proteomes" id="UP000314294">
    <property type="component" value="Unassembled WGS sequence"/>
</dbReference>
<feature type="region of interest" description="Disordered" evidence="1">
    <location>
        <begin position="19"/>
        <end position="49"/>
    </location>
</feature>
<feature type="compositionally biased region" description="Polar residues" evidence="1">
    <location>
        <begin position="108"/>
        <end position="117"/>
    </location>
</feature>
<evidence type="ECO:0000313" key="3">
    <source>
        <dbReference type="Proteomes" id="UP000314294"/>
    </source>
</evidence>
<organism evidence="2 3">
    <name type="scientific">Liparis tanakae</name>
    <name type="common">Tanaka's snailfish</name>
    <dbReference type="NCBI Taxonomy" id="230148"/>
    <lineage>
        <taxon>Eukaryota</taxon>
        <taxon>Metazoa</taxon>
        <taxon>Chordata</taxon>
        <taxon>Craniata</taxon>
        <taxon>Vertebrata</taxon>
        <taxon>Euteleostomi</taxon>
        <taxon>Actinopterygii</taxon>
        <taxon>Neopterygii</taxon>
        <taxon>Teleostei</taxon>
        <taxon>Neoteleostei</taxon>
        <taxon>Acanthomorphata</taxon>
        <taxon>Eupercaria</taxon>
        <taxon>Perciformes</taxon>
        <taxon>Cottioidei</taxon>
        <taxon>Cottales</taxon>
        <taxon>Liparidae</taxon>
        <taxon>Liparis</taxon>
    </lineage>
</organism>
<protein>
    <submittedName>
        <fullName evidence="2">Uncharacterized protein</fullName>
    </submittedName>
</protein>
<gene>
    <name evidence="2" type="ORF">EYF80_040204</name>
</gene>
<dbReference type="AlphaFoldDB" id="A0A4Z2G7N4"/>
<feature type="compositionally biased region" description="Low complexity" evidence="1">
    <location>
        <begin position="70"/>
        <end position="88"/>
    </location>
</feature>
<evidence type="ECO:0000256" key="1">
    <source>
        <dbReference type="SAM" id="MobiDB-lite"/>
    </source>
</evidence>
<feature type="region of interest" description="Disordered" evidence="1">
    <location>
        <begin position="69"/>
        <end position="117"/>
    </location>
</feature>
<reference evidence="2 3" key="1">
    <citation type="submission" date="2019-03" db="EMBL/GenBank/DDBJ databases">
        <title>First draft genome of Liparis tanakae, snailfish: a comprehensive survey of snailfish specific genes.</title>
        <authorList>
            <person name="Kim W."/>
            <person name="Song I."/>
            <person name="Jeong J.-H."/>
            <person name="Kim D."/>
            <person name="Kim S."/>
            <person name="Ryu S."/>
            <person name="Song J.Y."/>
            <person name="Lee S.K."/>
        </authorList>
    </citation>
    <scope>NUCLEOTIDE SEQUENCE [LARGE SCALE GENOMIC DNA]</scope>
    <source>
        <tissue evidence="2">Muscle</tissue>
    </source>
</reference>
<accession>A0A4Z2G7N4</accession>
<comment type="caution">
    <text evidence="2">The sequence shown here is derived from an EMBL/GenBank/DDBJ whole genome shotgun (WGS) entry which is preliminary data.</text>
</comment>
<sequence length="117" mass="12803">MEHVTMPPGSYADVLKYGARGGAERPPDWKPVSVGCEPGSKAPDPARDSSSFFFFSLRRDVTVFRKFCGSPEGSSSSYTESETTSSLSLMERNPQEPTGTVKNPEEPTVTQRNPQDL</sequence>